<dbReference type="EMBL" id="BTSY01000004">
    <property type="protein sequence ID" value="GMT23383.1"/>
    <property type="molecule type" value="Genomic_DNA"/>
</dbReference>
<sequence>MLSTVFYSLVILQILPNLASSQQQIAVIKLENVNIDELCGAHPLKSVLDKISFHHSDASHDELVKVLAVLKFK</sequence>
<evidence type="ECO:0000313" key="2">
    <source>
        <dbReference type="EMBL" id="GMT23383.1"/>
    </source>
</evidence>
<accession>A0AAV5VYS1</accession>
<comment type="caution">
    <text evidence="2">The sequence shown here is derived from an EMBL/GenBank/DDBJ whole genome shotgun (WGS) entry which is preliminary data.</text>
</comment>
<evidence type="ECO:0000256" key="1">
    <source>
        <dbReference type="SAM" id="SignalP"/>
    </source>
</evidence>
<feature type="chain" id="PRO_5043887757" evidence="1">
    <location>
        <begin position="22"/>
        <end position="73"/>
    </location>
</feature>
<reference evidence="2" key="1">
    <citation type="submission" date="2023-10" db="EMBL/GenBank/DDBJ databases">
        <title>Genome assembly of Pristionchus species.</title>
        <authorList>
            <person name="Yoshida K."/>
            <person name="Sommer R.J."/>
        </authorList>
    </citation>
    <scope>NUCLEOTIDE SEQUENCE</scope>
    <source>
        <strain evidence="2">RS5133</strain>
    </source>
</reference>
<gene>
    <name evidence="2" type="ORF">PFISCL1PPCAC_14680</name>
</gene>
<organism evidence="2 3">
    <name type="scientific">Pristionchus fissidentatus</name>
    <dbReference type="NCBI Taxonomy" id="1538716"/>
    <lineage>
        <taxon>Eukaryota</taxon>
        <taxon>Metazoa</taxon>
        <taxon>Ecdysozoa</taxon>
        <taxon>Nematoda</taxon>
        <taxon>Chromadorea</taxon>
        <taxon>Rhabditida</taxon>
        <taxon>Rhabditina</taxon>
        <taxon>Diplogasteromorpha</taxon>
        <taxon>Diplogasteroidea</taxon>
        <taxon>Neodiplogasteridae</taxon>
        <taxon>Pristionchus</taxon>
    </lineage>
</organism>
<name>A0AAV5VYS1_9BILA</name>
<evidence type="ECO:0000313" key="3">
    <source>
        <dbReference type="Proteomes" id="UP001432322"/>
    </source>
</evidence>
<feature type="signal peptide" evidence="1">
    <location>
        <begin position="1"/>
        <end position="21"/>
    </location>
</feature>
<proteinExistence type="predicted"/>
<protein>
    <submittedName>
        <fullName evidence="2">Uncharacterized protein</fullName>
    </submittedName>
</protein>
<keyword evidence="3" id="KW-1185">Reference proteome</keyword>
<dbReference type="Proteomes" id="UP001432322">
    <property type="component" value="Unassembled WGS sequence"/>
</dbReference>
<dbReference type="AlphaFoldDB" id="A0AAV5VYS1"/>
<keyword evidence="1" id="KW-0732">Signal</keyword>
<feature type="non-terminal residue" evidence="2">
    <location>
        <position position="73"/>
    </location>
</feature>